<name>A0A1J1IHH6_9DIPT</name>
<protein>
    <submittedName>
        <fullName evidence="1">CLUMA_CG013029, isoform A</fullName>
    </submittedName>
</protein>
<accession>A0A1J1IHH6</accession>
<evidence type="ECO:0000313" key="1">
    <source>
        <dbReference type="EMBL" id="CRK99656.1"/>
    </source>
</evidence>
<dbReference type="AlphaFoldDB" id="A0A1J1IHH6"/>
<sequence>MANLLIAITEKEEKERKKNVPRLVSRKQLPDYRVTFVDPDARTNLTYLHTFLLKWIVPVVLMRSRVKVENGKTFSTLMTDCASSDLRESFL</sequence>
<organism evidence="1 2">
    <name type="scientific">Clunio marinus</name>
    <dbReference type="NCBI Taxonomy" id="568069"/>
    <lineage>
        <taxon>Eukaryota</taxon>
        <taxon>Metazoa</taxon>
        <taxon>Ecdysozoa</taxon>
        <taxon>Arthropoda</taxon>
        <taxon>Hexapoda</taxon>
        <taxon>Insecta</taxon>
        <taxon>Pterygota</taxon>
        <taxon>Neoptera</taxon>
        <taxon>Endopterygota</taxon>
        <taxon>Diptera</taxon>
        <taxon>Nematocera</taxon>
        <taxon>Chironomoidea</taxon>
        <taxon>Chironomidae</taxon>
        <taxon>Clunio</taxon>
    </lineage>
</organism>
<reference evidence="1 2" key="1">
    <citation type="submission" date="2015-04" db="EMBL/GenBank/DDBJ databases">
        <authorList>
            <person name="Syromyatnikov M.Y."/>
            <person name="Popov V.N."/>
        </authorList>
    </citation>
    <scope>NUCLEOTIDE SEQUENCE [LARGE SCALE GENOMIC DNA]</scope>
</reference>
<keyword evidence="2" id="KW-1185">Reference proteome</keyword>
<dbReference type="Proteomes" id="UP000183832">
    <property type="component" value="Unassembled WGS sequence"/>
</dbReference>
<proteinExistence type="predicted"/>
<evidence type="ECO:0000313" key="2">
    <source>
        <dbReference type="Proteomes" id="UP000183832"/>
    </source>
</evidence>
<gene>
    <name evidence="1" type="ORF">CLUMA_CG013029</name>
</gene>
<dbReference type="EMBL" id="CVRI01000052">
    <property type="protein sequence ID" value="CRK99656.1"/>
    <property type="molecule type" value="Genomic_DNA"/>
</dbReference>